<evidence type="ECO:0000313" key="15">
    <source>
        <dbReference type="Proteomes" id="UP000238730"/>
    </source>
</evidence>
<feature type="signal peptide" evidence="13">
    <location>
        <begin position="1"/>
        <end position="27"/>
    </location>
</feature>
<keyword evidence="6 11" id="KW-0479">Metal-binding</keyword>
<comment type="catalytic activity">
    <reaction evidence="10 11 13">
        <text>L-threonyl-[protein] + FAD = FMN-L-threonyl-[protein] + AMP + H(+)</text>
        <dbReference type="Rhea" id="RHEA:36847"/>
        <dbReference type="Rhea" id="RHEA-COMP:11060"/>
        <dbReference type="Rhea" id="RHEA-COMP:11061"/>
        <dbReference type="ChEBI" id="CHEBI:15378"/>
        <dbReference type="ChEBI" id="CHEBI:30013"/>
        <dbReference type="ChEBI" id="CHEBI:57692"/>
        <dbReference type="ChEBI" id="CHEBI:74257"/>
        <dbReference type="ChEBI" id="CHEBI:456215"/>
        <dbReference type="EC" id="2.7.1.180"/>
    </reaction>
</comment>
<dbReference type="PANTHER" id="PTHR30040">
    <property type="entry name" value="THIAMINE BIOSYNTHESIS LIPOPROTEIN APBE"/>
    <property type="match status" value="1"/>
</dbReference>
<name>A0A2S7VY03_PHOAN</name>
<dbReference type="EC" id="2.7.1.180" evidence="2 11"/>
<keyword evidence="13" id="KW-0732">Signal</keyword>
<keyword evidence="8 11" id="KW-0460">Magnesium</keyword>
<keyword evidence="13" id="KW-0472">Membrane</keyword>
<feature type="binding site" evidence="12">
    <location>
        <position position="182"/>
    </location>
    <ligand>
        <name>Mg(2+)</name>
        <dbReference type="ChEBI" id="CHEBI:18420"/>
    </ligand>
</feature>
<evidence type="ECO:0000256" key="11">
    <source>
        <dbReference type="PIRNR" id="PIRNR006268"/>
    </source>
</evidence>
<dbReference type="SUPFAM" id="SSF143631">
    <property type="entry name" value="ApbE-like"/>
    <property type="match status" value="1"/>
</dbReference>
<keyword evidence="4 11" id="KW-0285">Flavoprotein</keyword>
<feature type="chain" id="PRO_5015368007" description="FAD:protein FMN transferase" evidence="13">
    <location>
        <begin position="28"/>
        <end position="356"/>
    </location>
</feature>
<dbReference type="GO" id="GO:0005886">
    <property type="term" value="C:plasma membrane"/>
    <property type="evidence" value="ECO:0007669"/>
    <property type="project" value="UniProtKB-SubCell"/>
</dbReference>
<evidence type="ECO:0000313" key="14">
    <source>
        <dbReference type="EMBL" id="PQJ66775.1"/>
    </source>
</evidence>
<evidence type="ECO:0000256" key="3">
    <source>
        <dbReference type="ARBA" id="ARBA00016337"/>
    </source>
</evidence>
<proteinExistence type="inferred from homology"/>
<comment type="cofactor">
    <cofactor evidence="12">
        <name>Mg(2+)</name>
        <dbReference type="ChEBI" id="CHEBI:18420"/>
    </cofactor>
    <cofactor evidence="12">
        <name>Mn(2+)</name>
        <dbReference type="ChEBI" id="CHEBI:29035"/>
    </cofactor>
    <text evidence="12">Magnesium. Can also use manganese.</text>
</comment>
<sequence length="356" mass="39535">MFTKTSNVFLKRSCAALFTLSATMMLSGCSEPPKLEKIAGYAEGTSYHVSYWSKDDVSSTKVKAQFDKALDAIDKEYSTYRGDSYISKFNKSTSTEWQPASKDFIYMLSLAKSINKESHGCYDPTIQPLYKLWGFQSDKLNVPTAAEIAKVRADIGIDKIEIDPEHLRIRKTIPQLQVDLSSMGEGYAISRLSQILESDGVENYLVEFGGDMKIKGHKPMGEKWRVAIEQPVALKDGIHPYQIVTINDENGVSLNTSGTYHHNFKDGKKDYSHILDARTGAPITHDLVSASVFGNDPIQGDAWATTMLCLGPDEGKAVANEESLPVYYIQDVDDAFKNSKSNALIQDTNITLSQQK</sequence>
<evidence type="ECO:0000256" key="6">
    <source>
        <dbReference type="ARBA" id="ARBA00022723"/>
    </source>
</evidence>
<dbReference type="AlphaFoldDB" id="A0A2S7VY03"/>
<keyword evidence="13" id="KW-0449">Lipoprotein</keyword>
<evidence type="ECO:0000256" key="2">
    <source>
        <dbReference type="ARBA" id="ARBA00011955"/>
    </source>
</evidence>
<comment type="similarity">
    <text evidence="1 11 13">Belongs to the ApbE family.</text>
</comment>
<comment type="function">
    <text evidence="13">Flavin transferase that catalyzes the transfer of the FMN moiety of FAD and its covalent binding to the hydroxyl group of a threonine residue in a target flavoprotein.</text>
</comment>
<feature type="binding site" evidence="12">
    <location>
        <position position="301"/>
    </location>
    <ligand>
        <name>Mg(2+)</name>
        <dbReference type="ChEBI" id="CHEBI:18420"/>
    </ligand>
</feature>
<organism evidence="14 15">
    <name type="scientific">Photobacterium angustum</name>
    <dbReference type="NCBI Taxonomy" id="661"/>
    <lineage>
        <taxon>Bacteria</taxon>
        <taxon>Pseudomonadati</taxon>
        <taxon>Pseudomonadota</taxon>
        <taxon>Gammaproteobacteria</taxon>
        <taxon>Vibrionales</taxon>
        <taxon>Vibrionaceae</taxon>
        <taxon>Photobacterium</taxon>
    </lineage>
</organism>
<evidence type="ECO:0000256" key="5">
    <source>
        <dbReference type="ARBA" id="ARBA00022679"/>
    </source>
</evidence>
<dbReference type="PANTHER" id="PTHR30040:SF2">
    <property type="entry name" value="FAD:PROTEIN FMN TRANSFERASE"/>
    <property type="match status" value="1"/>
</dbReference>
<dbReference type="Gene3D" id="3.10.520.10">
    <property type="entry name" value="ApbE-like domains"/>
    <property type="match status" value="1"/>
</dbReference>
<accession>A0A2S7VY03</accession>
<evidence type="ECO:0000256" key="13">
    <source>
        <dbReference type="RuleBase" id="RU363002"/>
    </source>
</evidence>
<evidence type="ECO:0000256" key="9">
    <source>
        <dbReference type="ARBA" id="ARBA00031306"/>
    </source>
</evidence>
<evidence type="ECO:0000256" key="8">
    <source>
        <dbReference type="ARBA" id="ARBA00022842"/>
    </source>
</evidence>
<dbReference type="PROSITE" id="PS51257">
    <property type="entry name" value="PROKAR_LIPOPROTEIN"/>
    <property type="match status" value="1"/>
</dbReference>
<dbReference type="Pfam" id="PF02424">
    <property type="entry name" value="ApbE"/>
    <property type="match status" value="1"/>
</dbReference>
<feature type="binding site" evidence="12">
    <location>
        <position position="305"/>
    </location>
    <ligand>
        <name>Mg(2+)</name>
        <dbReference type="ChEBI" id="CHEBI:18420"/>
    </ligand>
</feature>
<gene>
    <name evidence="14" type="ORF">BTO08_04745</name>
</gene>
<evidence type="ECO:0000256" key="4">
    <source>
        <dbReference type="ARBA" id="ARBA00022630"/>
    </source>
</evidence>
<keyword evidence="13" id="KW-0997">Cell inner membrane</keyword>
<keyword evidence="5 11" id="KW-0808">Transferase</keyword>
<dbReference type="PIRSF" id="PIRSF006268">
    <property type="entry name" value="ApbE"/>
    <property type="match status" value="1"/>
</dbReference>
<dbReference type="EMBL" id="MSCJ01000001">
    <property type="protein sequence ID" value="PQJ66775.1"/>
    <property type="molecule type" value="Genomic_DNA"/>
</dbReference>
<dbReference type="InterPro" id="IPR003374">
    <property type="entry name" value="ApbE-like_sf"/>
</dbReference>
<dbReference type="GO" id="GO:0016740">
    <property type="term" value="F:transferase activity"/>
    <property type="evidence" value="ECO:0007669"/>
    <property type="project" value="UniProtKB-UniRule"/>
</dbReference>
<dbReference type="Proteomes" id="UP000238730">
    <property type="component" value="Unassembled WGS sequence"/>
</dbReference>
<dbReference type="InterPro" id="IPR024932">
    <property type="entry name" value="ApbE"/>
</dbReference>
<evidence type="ECO:0000256" key="10">
    <source>
        <dbReference type="ARBA" id="ARBA00048540"/>
    </source>
</evidence>
<keyword evidence="13" id="KW-1003">Cell membrane</keyword>
<comment type="subcellular location">
    <subcellularLocation>
        <location evidence="13">Cell inner membrane</location>
        <topology evidence="13">Lipid-anchor</topology>
        <orientation evidence="13">Periplasmic side</orientation>
    </subcellularLocation>
</comment>
<protein>
    <recommendedName>
        <fullName evidence="3 11">FAD:protein FMN transferase</fullName>
        <ecNumber evidence="2 11">2.7.1.180</ecNumber>
    </recommendedName>
    <alternativeName>
        <fullName evidence="9 11">Flavin transferase</fullName>
    </alternativeName>
</protein>
<evidence type="ECO:0000256" key="1">
    <source>
        <dbReference type="ARBA" id="ARBA00008282"/>
    </source>
</evidence>
<evidence type="ECO:0000256" key="12">
    <source>
        <dbReference type="PIRSR" id="PIRSR006268-2"/>
    </source>
</evidence>
<reference evidence="14 15" key="1">
    <citation type="submission" date="2016-12" db="EMBL/GenBank/DDBJ databases">
        <title>Diversity of luminous bacteria.</title>
        <authorList>
            <person name="Yoshizawa S."/>
            <person name="Kogure K."/>
        </authorList>
    </citation>
    <scope>NUCLEOTIDE SEQUENCE [LARGE SCALE GENOMIC DNA]</scope>
    <source>
        <strain evidence="14 15">LC1-200</strain>
    </source>
</reference>
<dbReference type="OrthoDB" id="9778595at2"/>
<dbReference type="RefSeq" id="WP_105060093.1">
    <property type="nucleotide sequence ID" value="NZ_MSCJ01000001.1"/>
</dbReference>
<evidence type="ECO:0000256" key="7">
    <source>
        <dbReference type="ARBA" id="ARBA00022827"/>
    </source>
</evidence>
<keyword evidence="7 11" id="KW-0274">FAD</keyword>
<dbReference type="GO" id="GO:0046872">
    <property type="term" value="F:metal ion binding"/>
    <property type="evidence" value="ECO:0007669"/>
    <property type="project" value="UniProtKB-UniRule"/>
</dbReference>
<comment type="caution">
    <text evidence="14">The sequence shown here is derived from an EMBL/GenBank/DDBJ whole genome shotgun (WGS) entry which is preliminary data.</text>
</comment>